<keyword evidence="9" id="KW-1185">Reference proteome</keyword>
<keyword evidence="4 6" id="KW-0949">S-adenosyl-L-methionine</keyword>
<dbReference type="InterPro" id="IPR049560">
    <property type="entry name" value="MeTrfase_RsmB-F_NOP2_cat"/>
</dbReference>
<dbReference type="GO" id="GO:0003723">
    <property type="term" value="F:RNA binding"/>
    <property type="evidence" value="ECO:0007669"/>
    <property type="project" value="UniProtKB-UniRule"/>
</dbReference>
<comment type="similarity">
    <text evidence="1 6">Belongs to the class I-like SAM-binding methyltransferase superfamily. RsmB/NOP family.</text>
</comment>
<proteinExistence type="inferred from homology"/>
<gene>
    <name evidence="8" type="ORF">GWI33_001719</name>
</gene>
<dbReference type="OrthoDB" id="260824at2759"/>
<evidence type="ECO:0000256" key="6">
    <source>
        <dbReference type="PROSITE-ProRule" id="PRU01023"/>
    </source>
</evidence>
<feature type="active site" description="Nucleophile" evidence="6">
    <location>
        <position position="370"/>
    </location>
</feature>
<dbReference type="SUPFAM" id="SSF53335">
    <property type="entry name" value="S-adenosyl-L-methionine-dependent methyltransferases"/>
    <property type="match status" value="1"/>
</dbReference>
<sequence>MPYPYSPFSNNFNTHIIFTLKDDNSQNEIQNIIVKSLQWLCTFPKITSFRVNTTKTTRENVIQEIKKHFLNVETENILEHPTLTEVIILKHQDLESQVLPRHKNEIIVDTECASAILRGANVYAPGVLAMLSGTHLGDNVSIYADEHKKCKKGFAKIFNEGSKIFIGNGIVRKTRHDLFGENEKSNGIAIEVTERISGCPQISDDLIPTGWALLQNLPSIICVKNLNPQKNDIILDMCAAPGNKTTHIAALMENSGTLIAIDKTPKKVEQLARTCTAFGAQVKAFQADSAKIRNSNLSEYSTIMNGPPFADNSFDKILLDAPCSALGKRPQLVNKTSEKIIRSYVPLQRKLFETAVHLLKPGGTLVYSTCTITLGENEGIVAWALKNFDCLTLQKPDLYMGGHGWLGTNLAEEDRLKVQRFGPDQEIDSVGFFIACFKKY</sequence>
<dbReference type="InterPro" id="IPR001678">
    <property type="entry name" value="MeTrfase_RsmB-F_NOP2_dom"/>
</dbReference>
<dbReference type="PRINTS" id="PR02008">
    <property type="entry name" value="RCMTFAMILY"/>
</dbReference>
<organism evidence="8 9">
    <name type="scientific">Rhynchophorus ferrugineus</name>
    <name type="common">Red palm weevil</name>
    <name type="synonym">Curculio ferrugineus</name>
    <dbReference type="NCBI Taxonomy" id="354439"/>
    <lineage>
        <taxon>Eukaryota</taxon>
        <taxon>Metazoa</taxon>
        <taxon>Ecdysozoa</taxon>
        <taxon>Arthropoda</taxon>
        <taxon>Hexapoda</taxon>
        <taxon>Insecta</taxon>
        <taxon>Pterygota</taxon>
        <taxon>Neoptera</taxon>
        <taxon>Endopterygota</taxon>
        <taxon>Coleoptera</taxon>
        <taxon>Polyphaga</taxon>
        <taxon>Cucujiformia</taxon>
        <taxon>Curculionidae</taxon>
        <taxon>Dryophthorinae</taxon>
        <taxon>Rhynchophorus</taxon>
    </lineage>
</organism>
<keyword evidence="3 6" id="KW-0808">Transferase</keyword>
<dbReference type="InterPro" id="IPR029063">
    <property type="entry name" value="SAM-dependent_MTases_sf"/>
</dbReference>
<dbReference type="PROSITE" id="PS51686">
    <property type="entry name" value="SAM_MT_RSMB_NOP"/>
    <property type="match status" value="1"/>
</dbReference>
<dbReference type="Gene3D" id="3.40.50.150">
    <property type="entry name" value="Vaccinia Virus protein VP39"/>
    <property type="match status" value="1"/>
</dbReference>
<dbReference type="Proteomes" id="UP000625711">
    <property type="component" value="Unassembled WGS sequence"/>
</dbReference>
<dbReference type="InterPro" id="IPR023267">
    <property type="entry name" value="RCMT"/>
</dbReference>
<evidence type="ECO:0000256" key="1">
    <source>
        <dbReference type="ARBA" id="ARBA00007494"/>
    </source>
</evidence>
<evidence type="ECO:0000256" key="3">
    <source>
        <dbReference type="ARBA" id="ARBA00022679"/>
    </source>
</evidence>
<dbReference type="InterPro" id="IPR015947">
    <property type="entry name" value="PUA-like_sf"/>
</dbReference>
<dbReference type="Gene3D" id="2.30.130.10">
    <property type="entry name" value="PUA domain"/>
    <property type="match status" value="1"/>
</dbReference>
<feature type="binding site" evidence="6">
    <location>
        <position position="320"/>
    </location>
    <ligand>
        <name>S-adenosyl-L-methionine</name>
        <dbReference type="ChEBI" id="CHEBI:59789"/>
    </ligand>
</feature>
<dbReference type="EMBL" id="JAACXV010000014">
    <property type="protein sequence ID" value="KAF7287360.1"/>
    <property type="molecule type" value="Genomic_DNA"/>
</dbReference>
<dbReference type="PANTHER" id="PTHR22807">
    <property type="entry name" value="NOP2 YEAST -RELATED NOL1/NOP2/FMU SUN DOMAIN-CONTAINING"/>
    <property type="match status" value="1"/>
</dbReference>
<evidence type="ECO:0000256" key="5">
    <source>
        <dbReference type="ARBA" id="ARBA00022884"/>
    </source>
</evidence>
<evidence type="ECO:0000256" key="2">
    <source>
        <dbReference type="ARBA" id="ARBA00022603"/>
    </source>
</evidence>
<protein>
    <recommendedName>
        <fullName evidence="7">SAM-dependent MTase RsmB/NOP-type domain-containing protein</fullName>
    </recommendedName>
</protein>
<feature type="binding site" evidence="6">
    <location>
        <position position="288"/>
    </location>
    <ligand>
        <name>S-adenosyl-L-methionine</name>
        <dbReference type="ChEBI" id="CHEBI:59789"/>
    </ligand>
</feature>
<evidence type="ECO:0000256" key="4">
    <source>
        <dbReference type="ARBA" id="ARBA00022691"/>
    </source>
</evidence>
<dbReference type="Pfam" id="PF01189">
    <property type="entry name" value="Methyltr_RsmB-F"/>
    <property type="match status" value="1"/>
</dbReference>
<dbReference type="InterPro" id="IPR036974">
    <property type="entry name" value="PUA_sf"/>
</dbReference>
<dbReference type="SUPFAM" id="SSF88697">
    <property type="entry name" value="PUA domain-like"/>
    <property type="match status" value="1"/>
</dbReference>
<feature type="binding site" evidence="6">
    <location>
        <position position="262"/>
    </location>
    <ligand>
        <name>S-adenosyl-L-methionine</name>
        <dbReference type="ChEBI" id="CHEBI:59789"/>
    </ligand>
</feature>
<feature type="binding site" evidence="6">
    <location>
        <begin position="238"/>
        <end position="244"/>
    </location>
    <ligand>
        <name>S-adenosyl-L-methionine</name>
        <dbReference type="ChEBI" id="CHEBI:59789"/>
    </ligand>
</feature>
<accession>A0A834IW18</accession>
<evidence type="ECO:0000313" key="8">
    <source>
        <dbReference type="EMBL" id="KAF7287360.1"/>
    </source>
</evidence>
<dbReference type="PANTHER" id="PTHR22807:SF34">
    <property type="entry name" value="TRNA (CYTOSINE(72)-C(5))-METHYLTRANSFERASE NSUN6"/>
    <property type="match status" value="1"/>
</dbReference>
<dbReference type="CDD" id="cd21150">
    <property type="entry name" value="PUA_NSun6-like"/>
    <property type="match status" value="1"/>
</dbReference>
<evidence type="ECO:0000313" key="9">
    <source>
        <dbReference type="Proteomes" id="UP000625711"/>
    </source>
</evidence>
<dbReference type="InterPro" id="IPR018314">
    <property type="entry name" value="RsmB/NOL1/NOP2-like_CS"/>
</dbReference>
<name>A0A834IW18_RHYFE</name>
<keyword evidence="5 6" id="KW-0694">RNA-binding</keyword>
<dbReference type="PROSITE" id="PS50890">
    <property type="entry name" value="PUA"/>
    <property type="match status" value="1"/>
</dbReference>
<dbReference type="CDD" id="cd02440">
    <property type="entry name" value="AdoMet_MTases"/>
    <property type="match status" value="1"/>
</dbReference>
<comment type="caution">
    <text evidence="8">The sequence shown here is derived from an EMBL/GenBank/DDBJ whole genome shotgun (WGS) entry which is preliminary data.</text>
</comment>
<dbReference type="PROSITE" id="PS01153">
    <property type="entry name" value="NOL1_NOP2_SUN"/>
    <property type="match status" value="1"/>
</dbReference>
<keyword evidence="2 6" id="KW-0489">Methyltransferase</keyword>
<evidence type="ECO:0000259" key="7">
    <source>
        <dbReference type="PROSITE" id="PS51686"/>
    </source>
</evidence>
<dbReference type="AlphaFoldDB" id="A0A834IW18"/>
<dbReference type="GO" id="GO:0001510">
    <property type="term" value="P:RNA methylation"/>
    <property type="evidence" value="ECO:0007669"/>
    <property type="project" value="InterPro"/>
</dbReference>
<dbReference type="GO" id="GO:0008173">
    <property type="term" value="F:RNA methyltransferase activity"/>
    <property type="evidence" value="ECO:0007669"/>
    <property type="project" value="InterPro"/>
</dbReference>
<feature type="domain" description="SAM-dependent MTase RsmB/NOP-type" evidence="7">
    <location>
        <begin position="130"/>
        <end position="440"/>
    </location>
</feature>
<reference evidence="8" key="1">
    <citation type="submission" date="2020-08" db="EMBL/GenBank/DDBJ databases">
        <title>Genome sequencing and assembly of the red palm weevil Rhynchophorus ferrugineus.</title>
        <authorList>
            <person name="Dias G.B."/>
            <person name="Bergman C.M."/>
            <person name="Manee M."/>
        </authorList>
    </citation>
    <scope>NUCLEOTIDE SEQUENCE</scope>
    <source>
        <strain evidence="8">AA-2017</strain>
        <tissue evidence="8">Whole larva</tissue>
    </source>
</reference>